<dbReference type="KEGG" id="faa:HMPREF0389_00861"/>
<evidence type="ECO:0000256" key="3">
    <source>
        <dbReference type="ARBA" id="ARBA00022801"/>
    </source>
</evidence>
<organism evidence="7 8">
    <name type="scientific">Filifactor alocis (strain ATCC 35896 / CCUG 47790 / D40 B5)</name>
    <name type="common">Fusobacterium alocis</name>
    <dbReference type="NCBI Taxonomy" id="546269"/>
    <lineage>
        <taxon>Bacteria</taxon>
        <taxon>Bacillati</taxon>
        <taxon>Bacillota</taxon>
        <taxon>Clostridia</taxon>
        <taxon>Peptostreptococcales</taxon>
        <taxon>Filifactoraceae</taxon>
        <taxon>Filifactor</taxon>
    </lineage>
</organism>
<dbReference type="AlphaFoldDB" id="D6GQ86"/>
<evidence type="ECO:0000259" key="6">
    <source>
        <dbReference type="PROSITE" id="PS50830"/>
    </source>
</evidence>
<dbReference type="InterPro" id="IPR002071">
    <property type="entry name" value="Thermonucl_AS"/>
</dbReference>
<dbReference type="SUPFAM" id="SSF57884">
    <property type="entry name" value="Ada DNA repair protein, N-terminal domain (N-Ada 10)"/>
    <property type="match status" value="1"/>
</dbReference>
<feature type="compositionally biased region" description="Polar residues" evidence="4">
    <location>
        <begin position="222"/>
        <end position="236"/>
    </location>
</feature>
<dbReference type="RefSeq" id="WP_014262854.1">
    <property type="nucleotide sequence ID" value="NC_016630.1"/>
</dbReference>
<feature type="region of interest" description="Disordered" evidence="4">
    <location>
        <begin position="222"/>
        <end position="261"/>
    </location>
</feature>
<gene>
    <name evidence="7" type="primary">nucH</name>
    <name evidence="7" type="ordered locus">HMPREF0389_00861</name>
</gene>
<protein>
    <submittedName>
        <fullName evidence="7">Thermonuclease</fullName>
        <ecNumber evidence="7">3.1.31.1</ecNumber>
    </submittedName>
</protein>
<dbReference type="InterPro" id="IPR016071">
    <property type="entry name" value="Staphylococal_nuclease_OB-fold"/>
</dbReference>
<dbReference type="Proteomes" id="UP000007468">
    <property type="component" value="Chromosome"/>
</dbReference>
<dbReference type="EMBL" id="CP002390">
    <property type="protein sequence ID" value="EFE28939.1"/>
    <property type="molecule type" value="Genomic_DNA"/>
</dbReference>
<feature type="domain" description="TNase-like" evidence="6">
    <location>
        <begin position="45"/>
        <end position="181"/>
    </location>
</feature>
<keyword evidence="2" id="KW-0255">Endonuclease</keyword>
<evidence type="ECO:0000313" key="8">
    <source>
        <dbReference type="Proteomes" id="UP000007468"/>
    </source>
</evidence>
<evidence type="ECO:0000313" key="7">
    <source>
        <dbReference type="EMBL" id="EFE28939.1"/>
    </source>
</evidence>
<feature type="signal peptide" evidence="5">
    <location>
        <begin position="1"/>
        <end position="20"/>
    </location>
</feature>
<keyword evidence="8" id="KW-1185">Reference proteome</keyword>
<proteinExistence type="predicted"/>
<dbReference type="PROSITE" id="PS01123">
    <property type="entry name" value="TNASE_1"/>
    <property type="match status" value="1"/>
</dbReference>
<keyword evidence="3 7" id="KW-0378">Hydrolase</keyword>
<dbReference type="InterPro" id="IPR035437">
    <property type="entry name" value="SNase_OB-fold_sf"/>
</dbReference>
<dbReference type="eggNOG" id="COG1525">
    <property type="taxonomic scope" value="Bacteria"/>
</dbReference>
<dbReference type="SUPFAM" id="SSF50199">
    <property type="entry name" value="Staphylococcal nuclease"/>
    <property type="match status" value="1"/>
</dbReference>
<dbReference type="PANTHER" id="PTHR12302">
    <property type="entry name" value="EBNA2 BINDING PROTEIN P100"/>
    <property type="match status" value="1"/>
</dbReference>
<evidence type="ECO:0000256" key="1">
    <source>
        <dbReference type="ARBA" id="ARBA00022722"/>
    </source>
</evidence>
<sequence length="301" mass="34300">MKKFLVGVLSAMLLFNPVYSSVYADSLDSINTGEVSSETVLEKAVEEEYPVLQVIDGDTIRLDMNGVPTLVRLLQIDAPERKMPDGKKDNPFGQTALKFTQKFLKDKKVTLEYDVERFDQYGRTLAYVWYWNDGNKICLNQQLVKNSLAKTVLYGKNVKKYEEYLTVERSVRSAKQGIWKNMKSAYPSKNGYAKEIKQENEQLKLLKMDTAKKIDAEAPTINSPSVVQQTPATQDSHYVEKHTTSNKNSHPVGEGHIKGNKRSKIYHLPGMVAYDRISPKNIVYFETEEEAIANGYRRAKK</sequence>
<dbReference type="GO" id="GO:1990599">
    <property type="term" value="F:3' overhang single-stranded DNA endodeoxyribonuclease activity"/>
    <property type="evidence" value="ECO:0007669"/>
    <property type="project" value="UniProtKB-EC"/>
</dbReference>
<evidence type="ECO:0000256" key="2">
    <source>
        <dbReference type="ARBA" id="ARBA00022759"/>
    </source>
</evidence>
<dbReference type="EC" id="3.1.31.1" evidence="7"/>
<dbReference type="SMART" id="SM00318">
    <property type="entry name" value="SNc"/>
    <property type="match status" value="1"/>
</dbReference>
<keyword evidence="5" id="KW-0732">Signal</keyword>
<dbReference type="GO" id="GO:0003676">
    <property type="term" value="F:nucleic acid binding"/>
    <property type="evidence" value="ECO:0007669"/>
    <property type="project" value="InterPro"/>
</dbReference>
<dbReference type="Gene3D" id="2.40.50.90">
    <property type="match status" value="1"/>
</dbReference>
<accession>D6GQ86</accession>
<reference evidence="8" key="1">
    <citation type="submission" date="2010-12" db="EMBL/GenBank/DDBJ databases">
        <title>The genome sequence of Filifactor alocis strain ATCC 35896.</title>
        <authorList>
            <consortium name="The Broad Institute Genome Sequencing Platform"/>
            <person name="Ward D."/>
            <person name="Earl A."/>
            <person name="Feldgarden M."/>
            <person name="Young S.K."/>
            <person name="Gargeya S."/>
            <person name="Zeng Q."/>
            <person name="Alvarado L."/>
            <person name="Berlin A."/>
            <person name="Bochicchio J."/>
            <person name="Chapman S.B."/>
            <person name="Chen Z."/>
            <person name="Freedman E."/>
            <person name="Gellesch M."/>
            <person name="Goldberg J."/>
            <person name="Griggs A."/>
            <person name="Gujja S."/>
            <person name="Heilman E."/>
            <person name="Heiman D."/>
            <person name="Howarth C."/>
            <person name="Mehta T."/>
            <person name="Neiman D."/>
            <person name="Pearson M."/>
            <person name="Roberts A."/>
            <person name="Saif S."/>
            <person name="Shea T."/>
            <person name="Shenoy N."/>
            <person name="Sisk P."/>
            <person name="Stolte C."/>
            <person name="Sykes S."/>
            <person name="White J."/>
            <person name="Yandava C."/>
            <person name="Izard J."/>
            <person name="Blanton J.M."/>
            <person name="Baranova O.V."/>
            <person name="Tanner A.C."/>
            <person name="Dewhirst F.E."/>
            <person name="Haas B."/>
            <person name="Nusbaum C."/>
            <person name="Birren B."/>
        </authorList>
    </citation>
    <scope>NUCLEOTIDE SEQUENCE [LARGE SCALE GENOMIC DNA]</scope>
    <source>
        <strain evidence="8">ATCC 35896 / CCUG 47790 / D40 B5</strain>
    </source>
</reference>
<feature type="chain" id="PRO_5038609327" evidence="5">
    <location>
        <begin position="21"/>
        <end position="301"/>
    </location>
</feature>
<dbReference type="InterPro" id="IPR035451">
    <property type="entry name" value="Ada-like_dom_sf"/>
</dbReference>
<dbReference type="Gene3D" id="3.40.10.10">
    <property type="entry name" value="DNA Methylphosphotriester Repair Domain"/>
    <property type="match status" value="1"/>
</dbReference>
<name>D6GQ86_FILAD</name>
<keyword evidence="1" id="KW-0540">Nuclease</keyword>
<evidence type="ECO:0000256" key="4">
    <source>
        <dbReference type="SAM" id="MobiDB-lite"/>
    </source>
</evidence>
<dbReference type="Pfam" id="PF00565">
    <property type="entry name" value="SNase"/>
    <property type="match status" value="1"/>
</dbReference>
<evidence type="ECO:0000256" key="5">
    <source>
        <dbReference type="SAM" id="SignalP"/>
    </source>
</evidence>
<dbReference type="PANTHER" id="PTHR12302:SF3">
    <property type="entry name" value="SERINE_THREONINE-PROTEIN KINASE 31"/>
    <property type="match status" value="1"/>
</dbReference>
<dbReference type="PROSITE" id="PS50830">
    <property type="entry name" value="TNASE_3"/>
    <property type="match status" value="1"/>
</dbReference>